<gene>
    <name evidence="2" type="ORF">AC578_5706</name>
</gene>
<evidence type="ECO:0000313" key="2">
    <source>
        <dbReference type="EMBL" id="KXT00928.1"/>
    </source>
</evidence>
<dbReference type="EMBL" id="LFZN01000065">
    <property type="protein sequence ID" value="KXT00928.1"/>
    <property type="molecule type" value="Genomic_DNA"/>
</dbReference>
<name>A0A139HER4_9PEZI</name>
<organism evidence="2 3">
    <name type="scientific">Pseudocercospora eumusae</name>
    <dbReference type="NCBI Taxonomy" id="321146"/>
    <lineage>
        <taxon>Eukaryota</taxon>
        <taxon>Fungi</taxon>
        <taxon>Dikarya</taxon>
        <taxon>Ascomycota</taxon>
        <taxon>Pezizomycotina</taxon>
        <taxon>Dothideomycetes</taxon>
        <taxon>Dothideomycetidae</taxon>
        <taxon>Mycosphaerellales</taxon>
        <taxon>Mycosphaerellaceae</taxon>
        <taxon>Pseudocercospora</taxon>
    </lineage>
</organism>
<dbReference type="AlphaFoldDB" id="A0A139HER4"/>
<sequence>MGHSLPLPCMHSPSNRVTCHFKHSSDWRPGVNPEGLALMINQALQSKAPNHATIDEADISDLDAHVAAEYAQYQCFVEINNLEPSLLSLEQVRPQYFQGNDLASRIVKGFRYTNVPPGNSFVHFDKGVEALEPKDLIEMGKMSNREAKDYILKMIELIWEVKHGSSKVTKALAAEEAKAEKAAKQAAKAEAMEWDEVDKNDERNDPSYGGFGGVRPF</sequence>
<proteinExistence type="predicted"/>
<evidence type="ECO:0000256" key="1">
    <source>
        <dbReference type="SAM" id="MobiDB-lite"/>
    </source>
</evidence>
<comment type="caution">
    <text evidence="2">The sequence shown here is derived from an EMBL/GenBank/DDBJ whole genome shotgun (WGS) entry which is preliminary data.</text>
</comment>
<feature type="region of interest" description="Disordered" evidence="1">
    <location>
        <begin position="189"/>
        <end position="217"/>
    </location>
</feature>
<reference evidence="2 3" key="1">
    <citation type="submission" date="2015-07" db="EMBL/GenBank/DDBJ databases">
        <title>Comparative genomics of the Sigatoka disease complex on banana suggests a link between parallel evolutionary changes in Pseudocercospora fijiensis and Pseudocercospora eumusae and increased virulence on the banana host.</title>
        <authorList>
            <person name="Chang T.-C."/>
            <person name="Salvucci A."/>
            <person name="Crous P.W."/>
            <person name="Stergiopoulos I."/>
        </authorList>
    </citation>
    <scope>NUCLEOTIDE SEQUENCE [LARGE SCALE GENOMIC DNA]</scope>
    <source>
        <strain evidence="2 3">CBS 114824</strain>
    </source>
</reference>
<evidence type="ECO:0000313" key="3">
    <source>
        <dbReference type="Proteomes" id="UP000070133"/>
    </source>
</evidence>
<keyword evidence="3" id="KW-1185">Reference proteome</keyword>
<dbReference type="Proteomes" id="UP000070133">
    <property type="component" value="Unassembled WGS sequence"/>
</dbReference>
<dbReference type="OrthoDB" id="10327089at2759"/>
<accession>A0A139HER4</accession>
<protein>
    <submittedName>
        <fullName evidence="2">Uncharacterized protein</fullName>
    </submittedName>
</protein>